<dbReference type="NCBIfam" id="TIGR00254">
    <property type="entry name" value="GGDEF"/>
    <property type="match status" value="1"/>
</dbReference>
<evidence type="ECO:0000256" key="1">
    <source>
        <dbReference type="ARBA" id="ARBA00012528"/>
    </source>
</evidence>
<dbReference type="RefSeq" id="WP_103319111.1">
    <property type="nucleotide sequence ID" value="NZ_PPTF01000029.1"/>
</dbReference>
<dbReference type="Gene3D" id="3.40.50.2300">
    <property type="match status" value="1"/>
</dbReference>
<dbReference type="Pfam" id="PF00072">
    <property type="entry name" value="Response_reg"/>
    <property type="match status" value="1"/>
</dbReference>
<feature type="domain" description="GGDEF" evidence="5">
    <location>
        <begin position="172"/>
        <end position="307"/>
    </location>
</feature>
<accession>A0A2K4MPS3</accession>
<keyword evidence="7" id="KW-1185">Reference proteome</keyword>
<dbReference type="PROSITE" id="PS50887">
    <property type="entry name" value="GGDEF"/>
    <property type="match status" value="1"/>
</dbReference>
<evidence type="ECO:0000313" key="7">
    <source>
        <dbReference type="Proteomes" id="UP000236416"/>
    </source>
</evidence>
<dbReference type="InterPro" id="IPR000160">
    <property type="entry name" value="GGDEF_dom"/>
</dbReference>
<dbReference type="GO" id="GO:1902201">
    <property type="term" value="P:negative regulation of bacterial-type flagellum-dependent cell motility"/>
    <property type="evidence" value="ECO:0007669"/>
    <property type="project" value="TreeGrafter"/>
</dbReference>
<feature type="domain" description="Response regulatory" evidence="4">
    <location>
        <begin position="14"/>
        <end position="129"/>
    </location>
</feature>
<dbReference type="Pfam" id="PF00990">
    <property type="entry name" value="GGDEF"/>
    <property type="match status" value="1"/>
</dbReference>
<sequence length="307" mass="34188">MNDAPFHATVRRGRILVVDDQPTNILAAHQILQPEHDVFMATTGEQAIDFCQSTPPDLLLLDVEMPGMNGMQICQQLKQDPATCDIPVIFVTAHQGQEQEIACWEAGAVDFVTKPVTPVTLRKRVNAHLTLKFQADQLRALAFSDGLTGLANRRRFDERLEQAWRHGLRHNHPVSLIMADIDHFKKYNDRYGHSAGDECLRRVAQTLREQLNRSYDLAARFGGEEFACLMPETTLAGATTLAMKMEAAIRELRIEHADSDVAPWVTLSLGVASLMPDVDCRSQRLIEQADGQLYLAKGCGRGCVCAI</sequence>
<dbReference type="SUPFAM" id="SSF55073">
    <property type="entry name" value="Nucleotide cyclase"/>
    <property type="match status" value="1"/>
</dbReference>
<dbReference type="Proteomes" id="UP000236416">
    <property type="component" value="Unassembled WGS sequence"/>
</dbReference>
<feature type="modified residue" description="4-aspartylphosphate" evidence="3">
    <location>
        <position position="62"/>
    </location>
</feature>
<proteinExistence type="predicted"/>
<evidence type="ECO:0000256" key="2">
    <source>
        <dbReference type="ARBA" id="ARBA00034247"/>
    </source>
</evidence>
<dbReference type="GO" id="GO:0000160">
    <property type="term" value="P:phosphorelay signal transduction system"/>
    <property type="evidence" value="ECO:0007669"/>
    <property type="project" value="InterPro"/>
</dbReference>
<dbReference type="SUPFAM" id="SSF52172">
    <property type="entry name" value="CheY-like"/>
    <property type="match status" value="1"/>
</dbReference>
<dbReference type="EMBL" id="PPTF01000029">
    <property type="protein sequence ID" value="POA99063.1"/>
    <property type="molecule type" value="Genomic_DNA"/>
</dbReference>
<dbReference type="AlphaFoldDB" id="A0A2K4MPS3"/>
<reference evidence="6 7" key="1">
    <citation type="submission" date="2018-01" db="EMBL/GenBank/DDBJ databases">
        <title>Genomic Sequence of Chromobacterium MWU13-2610 from wild cranberry bogs within the Cape Cod National Seashore.</title>
        <authorList>
            <person name="O'Hara-Hanley K."/>
            <person name="Soby S."/>
            <person name="Harrison A."/>
        </authorList>
    </citation>
    <scope>NUCLEOTIDE SEQUENCE [LARGE SCALE GENOMIC DNA]</scope>
    <source>
        <strain evidence="6 7">MWU13-2610</strain>
    </source>
</reference>
<dbReference type="CDD" id="cd01949">
    <property type="entry name" value="GGDEF"/>
    <property type="match status" value="1"/>
</dbReference>
<dbReference type="PANTHER" id="PTHR45138:SF9">
    <property type="entry name" value="DIGUANYLATE CYCLASE DGCM-RELATED"/>
    <property type="match status" value="1"/>
</dbReference>
<evidence type="ECO:0000259" key="5">
    <source>
        <dbReference type="PROSITE" id="PS50887"/>
    </source>
</evidence>
<dbReference type="InterPro" id="IPR050469">
    <property type="entry name" value="Diguanylate_Cyclase"/>
</dbReference>
<evidence type="ECO:0000256" key="3">
    <source>
        <dbReference type="PROSITE-ProRule" id="PRU00169"/>
    </source>
</evidence>
<dbReference type="Gene3D" id="3.30.70.270">
    <property type="match status" value="1"/>
</dbReference>
<evidence type="ECO:0000313" key="6">
    <source>
        <dbReference type="EMBL" id="POA99063.1"/>
    </source>
</evidence>
<keyword evidence="3" id="KW-0597">Phosphoprotein</keyword>
<dbReference type="EC" id="2.7.7.65" evidence="1"/>
<dbReference type="SMART" id="SM00267">
    <property type="entry name" value="GGDEF"/>
    <property type="match status" value="1"/>
</dbReference>
<evidence type="ECO:0000259" key="4">
    <source>
        <dbReference type="PROSITE" id="PS50110"/>
    </source>
</evidence>
<dbReference type="InterPro" id="IPR029787">
    <property type="entry name" value="Nucleotide_cyclase"/>
</dbReference>
<dbReference type="FunFam" id="3.30.70.270:FF:000001">
    <property type="entry name" value="Diguanylate cyclase domain protein"/>
    <property type="match status" value="1"/>
</dbReference>
<dbReference type="GO" id="GO:0005886">
    <property type="term" value="C:plasma membrane"/>
    <property type="evidence" value="ECO:0007669"/>
    <property type="project" value="TreeGrafter"/>
</dbReference>
<name>A0A2K4MPS3_9NEIS</name>
<dbReference type="PANTHER" id="PTHR45138">
    <property type="entry name" value="REGULATORY COMPONENTS OF SENSORY TRANSDUCTION SYSTEM"/>
    <property type="match status" value="1"/>
</dbReference>
<dbReference type="InterPro" id="IPR011006">
    <property type="entry name" value="CheY-like_superfamily"/>
</dbReference>
<dbReference type="GO" id="GO:0043709">
    <property type="term" value="P:cell adhesion involved in single-species biofilm formation"/>
    <property type="evidence" value="ECO:0007669"/>
    <property type="project" value="TreeGrafter"/>
</dbReference>
<gene>
    <name evidence="6" type="ORF">C2134_08265</name>
</gene>
<organism evidence="6 7">
    <name type="scientific">Chromobacterium sinusclupearum</name>
    <dbReference type="NCBI Taxonomy" id="2077146"/>
    <lineage>
        <taxon>Bacteria</taxon>
        <taxon>Pseudomonadati</taxon>
        <taxon>Pseudomonadota</taxon>
        <taxon>Betaproteobacteria</taxon>
        <taxon>Neisseriales</taxon>
        <taxon>Chromobacteriaceae</taxon>
        <taxon>Chromobacterium</taxon>
    </lineage>
</organism>
<comment type="catalytic activity">
    <reaction evidence="2">
        <text>2 GTP = 3',3'-c-di-GMP + 2 diphosphate</text>
        <dbReference type="Rhea" id="RHEA:24898"/>
        <dbReference type="ChEBI" id="CHEBI:33019"/>
        <dbReference type="ChEBI" id="CHEBI:37565"/>
        <dbReference type="ChEBI" id="CHEBI:58805"/>
        <dbReference type="EC" id="2.7.7.65"/>
    </reaction>
</comment>
<comment type="caution">
    <text evidence="6">The sequence shown here is derived from an EMBL/GenBank/DDBJ whole genome shotgun (WGS) entry which is preliminary data.</text>
</comment>
<dbReference type="InterPro" id="IPR043128">
    <property type="entry name" value="Rev_trsase/Diguanyl_cyclase"/>
</dbReference>
<dbReference type="InterPro" id="IPR001789">
    <property type="entry name" value="Sig_transdc_resp-reg_receiver"/>
</dbReference>
<dbReference type="PROSITE" id="PS50110">
    <property type="entry name" value="RESPONSE_REGULATORY"/>
    <property type="match status" value="1"/>
</dbReference>
<dbReference type="GO" id="GO:0052621">
    <property type="term" value="F:diguanylate cyclase activity"/>
    <property type="evidence" value="ECO:0007669"/>
    <property type="project" value="UniProtKB-EC"/>
</dbReference>
<protein>
    <recommendedName>
        <fullName evidence="1">diguanylate cyclase</fullName>
        <ecNumber evidence="1">2.7.7.65</ecNumber>
    </recommendedName>
</protein>
<dbReference type="SMART" id="SM00448">
    <property type="entry name" value="REC"/>
    <property type="match status" value="1"/>
</dbReference>